<proteinExistence type="predicted"/>
<gene>
    <name evidence="1" type="ORF">rsdtw13_26330</name>
</gene>
<evidence type="ECO:0000313" key="2">
    <source>
        <dbReference type="Proteomes" id="UP001058074"/>
    </source>
</evidence>
<keyword evidence="2" id="KW-1185">Reference proteome</keyword>
<dbReference type="EMBL" id="BROD01000001">
    <property type="protein sequence ID" value="GKX67375.1"/>
    <property type="molecule type" value="Genomic_DNA"/>
</dbReference>
<dbReference type="Proteomes" id="UP001058074">
    <property type="component" value="Unassembled WGS sequence"/>
</dbReference>
<comment type="caution">
    <text evidence="1">The sequence shown here is derived from an EMBL/GenBank/DDBJ whole genome shotgun (WGS) entry which is preliminary data.</text>
</comment>
<keyword evidence="1" id="KW-0547">Nucleotide-binding</keyword>
<organism evidence="1 2">
    <name type="scientific">Inconstantimicrobium mannanitabidum</name>
    <dbReference type="NCBI Taxonomy" id="1604901"/>
    <lineage>
        <taxon>Bacteria</taxon>
        <taxon>Bacillati</taxon>
        <taxon>Bacillota</taxon>
        <taxon>Clostridia</taxon>
        <taxon>Eubacteriales</taxon>
        <taxon>Clostridiaceae</taxon>
        <taxon>Inconstantimicrobium</taxon>
    </lineage>
</organism>
<reference evidence="1" key="1">
    <citation type="journal article" date="2025" name="Int. J. Syst. Evol. Microbiol.">
        <title>Inconstantimicrobium mannanitabidum sp. nov., a novel member of the family Clostridiaceae isolated from anoxic soil under the treatment of reductive soil disinfestation.</title>
        <authorList>
            <person name="Ueki A."/>
            <person name="Tonouchi A."/>
            <person name="Honma S."/>
            <person name="Kaku N."/>
            <person name="Ueki K."/>
        </authorList>
    </citation>
    <scope>NUCLEOTIDE SEQUENCE</scope>
    <source>
        <strain evidence="1">TW13</strain>
    </source>
</reference>
<evidence type="ECO:0000313" key="1">
    <source>
        <dbReference type="EMBL" id="GKX67375.1"/>
    </source>
</evidence>
<sequence>MISTNLNSMRKTMSSETKPPKSQALSRLLKLMLPYKRSVIVAAVCVLLVNAAQLIKPYILKLVIDDFLTKHVAQRGFYSITTMGLSYFAVVALGGFFAVAQVMLINKVGQNIMKTLRSRVFKTIQLLPLEYLDKTSSGRLITRATNDVESLSEMYTDVLISLFQDVFLLIGIIYTMLMINVKLALISFSVVPFIFAVVFILKTKIKRNFTKMKALIGKINGFMAESISGMRLIQIFHGEEEKKKEFAELNNEYFKSTLFQVRMNSFLKPAADIFQSLAVAILIWYGMGRVANHTLSIGVLYAFTTYIKQFFNPISDLAENYTTIQSALVSADRIFELLDQEQTLEELDLGIGIDRFEGNIEFKHVWFAYNDEDWILKDISFTLNKGQTAAFVGQTGAGKTTIISLISGFYKVQKGEILIDGININNIKKRDLRRNVAVVLQDVFLFSGTIEDNITLNDTIDKNIIEKSLEIAHAKEVIDGFAMGINEPVMERGSTLSAGQRQLISFARALAHNPSIFVLDEATANIDTQTELLIQKAIDNITKDRTTLIIAHRLSTIRNADKIIVLKHGEILEMGNHEDLMEIGGYYRDLIVKA</sequence>
<keyword evidence="1" id="KW-0067">ATP-binding</keyword>
<accession>A0ACB5RE14</accession>
<protein>
    <submittedName>
        <fullName evidence="1">ABC transporter ATP-binding protein</fullName>
    </submittedName>
</protein>
<name>A0ACB5RE14_9CLOT</name>